<evidence type="ECO:0000256" key="1">
    <source>
        <dbReference type="SAM" id="MobiDB-lite"/>
    </source>
</evidence>
<evidence type="ECO:0000313" key="2">
    <source>
        <dbReference type="EMBL" id="CDJ26567.1"/>
    </source>
</evidence>
<reference evidence="2" key="1">
    <citation type="journal article" date="2014" name="Science">
        <title>Structural and functional partitioning of bread wheat chromosome 3B.</title>
        <authorList>
            <person name="Choulet F."/>
            <person name="Alberti A."/>
            <person name="Theil S."/>
            <person name="Glover N."/>
            <person name="Barbe V."/>
            <person name="Daron J."/>
            <person name="Pingault L."/>
            <person name="Sourdille P."/>
            <person name="Couloux A."/>
            <person name="Paux E."/>
            <person name="Leroy P."/>
            <person name="Mangenot S."/>
            <person name="Guilhot N."/>
            <person name="Le Gouis J."/>
            <person name="Balfourier F."/>
            <person name="Alaux M."/>
            <person name="Jamilloux V."/>
            <person name="Poulain J."/>
            <person name="Durand C."/>
            <person name="Bellec A."/>
            <person name="Gaspin C."/>
            <person name="Safar J."/>
            <person name="Dolezel J."/>
            <person name="Rogers J."/>
            <person name="Vandepoele K."/>
            <person name="Aury J.M."/>
            <person name="Mayer K."/>
            <person name="Berges H."/>
            <person name="Quesneville H."/>
            <person name="Wincker P."/>
            <person name="Feuillet C."/>
        </authorList>
    </citation>
    <scope>NUCLEOTIDE SEQUENCE [LARGE SCALE GENOMIC DNA]</scope>
</reference>
<protein>
    <submittedName>
        <fullName evidence="2">(bread wheat) hypothetical protein</fullName>
    </submittedName>
</protein>
<organism evidence="2">
    <name type="scientific">Triticum aestivum</name>
    <name type="common">Wheat</name>
    <dbReference type="NCBI Taxonomy" id="4565"/>
    <lineage>
        <taxon>Eukaryota</taxon>
        <taxon>Viridiplantae</taxon>
        <taxon>Streptophyta</taxon>
        <taxon>Embryophyta</taxon>
        <taxon>Tracheophyta</taxon>
        <taxon>Spermatophyta</taxon>
        <taxon>Magnoliopsida</taxon>
        <taxon>Liliopsida</taxon>
        <taxon>Poales</taxon>
        <taxon>Poaceae</taxon>
        <taxon>BOP clade</taxon>
        <taxon>Pooideae</taxon>
        <taxon>Triticodae</taxon>
        <taxon>Triticeae</taxon>
        <taxon>Triticinae</taxon>
        <taxon>Triticum</taxon>
    </lineage>
</organism>
<feature type="compositionally biased region" description="Low complexity" evidence="1">
    <location>
        <begin position="149"/>
        <end position="173"/>
    </location>
</feature>
<feature type="region of interest" description="Disordered" evidence="1">
    <location>
        <begin position="1"/>
        <end position="45"/>
    </location>
</feature>
<name>A0A7G2IHC0_WHEAT</name>
<accession>A0A7G2IHC0</accession>
<sequence>MPKRTMGGRADAGADATAHEASKHCAKLHMEKPLPAGEGSNRQKGVLDVVDHVQAPVQVSPMPEQVAPPPEQVTPLPCHVPPLPHHLPPLPHHLPPLPQPVVNVDGDDDDKEVAALAPQTEQVSPLPRVTPPVPEPVVVGDVNKEDVWSGSFSDFSAGAGGDSQPQPSVRLPRLLPPLPPPVVVADENEEEVFSGQYKANKVLSDDVDSDPETQRIFRRQKVRQLDSGELEKAVRPRFGNGYG</sequence>
<dbReference type="AlphaFoldDB" id="A0A7G2IHC0"/>
<feature type="region of interest" description="Disordered" evidence="1">
    <location>
        <begin position="60"/>
        <end position="174"/>
    </location>
</feature>
<dbReference type="EMBL" id="CBUC010000522">
    <property type="protein sequence ID" value="CDJ26567.1"/>
    <property type="molecule type" value="Genomic_DNA"/>
</dbReference>
<gene>
    <name evidence="2" type="ORF">TRAES_3BF168100040CFD_c1</name>
</gene>
<comment type="caution">
    <text evidence="2">The sequence shown here is derived from an EMBL/GenBank/DDBJ whole genome shotgun (WGS) entry which is preliminary data.</text>
</comment>
<proteinExistence type="predicted"/>
<feature type="compositionally biased region" description="Basic and acidic residues" evidence="1">
    <location>
        <begin position="17"/>
        <end position="32"/>
    </location>
</feature>
<feature type="compositionally biased region" description="Low complexity" evidence="1">
    <location>
        <begin position="1"/>
        <end position="16"/>
    </location>
</feature>
<feature type="compositionally biased region" description="Pro residues" evidence="1">
    <location>
        <begin position="66"/>
        <end position="99"/>
    </location>
</feature>